<feature type="compositionally biased region" description="Acidic residues" evidence="13">
    <location>
        <begin position="400"/>
        <end position="423"/>
    </location>
</feature>
<sequence>MERSLDTSEVGDSIREALKNHVYNGKPVSYTVAVALNCIMPGVIRWERKDGSSSHFLCATYYEANVFLEMMQQKGYKELVGAVKYLQTLVPRSRQQVRKSQDEEELNNFFVIIQGMDRALIALKKKDKQKENGSAPSNSPMISFADLQEVAFQLFMDTGAHTKFTCDREASAEYVALLTREFVEASSRATALEELLEAVPRYNSFRVTHSGATASVCANTWLRMLQVIPGVSEDKAQCLLDHFPTFASLMRAYRDPRLSQAQKEDLVADKLHDARIQRALSKRIYLVFCEENPDSAEMLTESASPLDSGERRVEARHRRREAAAPYPSSKRQVKEQDEDLEFFARETEPTSHSRRSNGFFARLASYIPIVNKLMPEEDEEEEEPAADVSTDSIEIQTTQEDVDEETQEDVDEEEEAEEAEEEQEKEKEEAQKTEEPQETVEAVETQKPEEMEDILEPPVTRASPSFVAHNEQLSTPPRHPNKRRSRKSRSPSRESGTESGERSPAMMRQRKRGDKRVFLPGPSQQSKMLRISNTQRRRKSTSPSPHDSALTVIKQKKTITLEEFERLQHQLHEMTITLEEFERLQHQLHEMVEPTPQAQLAMTQAALANGLERPFTRGFPGPTSFPGYVPGSIAHKNHGALVVQDERKREHTNNGVPFGKRPRNHGNAPIVFSGATLRDAMLLHAMRALQQLQRKSCRR</sequence>
<evidence type="ECO:0000256" key="8">
    <source>
        <dbReference type="ARBA" id="ARBA00022842"/>
    </source>
</evidence>
<dbReference type="EMBL" id="NBNE01003519">
    <property type="protein sequence ID" value="OWZ07490.1"/>
    <property type="molecule type" value="Genomic_DNA"/>
</dbReference>
<feature type="compositionally biased region" description="Polar residues" evidence="13">
    <location>
        <begin position="522"/>
        <end position="534"/>
    </location>
</feature>
<feature type="compositionally biased region" description="Acidic residues" evidence="13">
    <location>
        <begin position="376"/>
        <end position="385"/>
    </location>
</feature>
<evidence type="ECO:0000256" key="3">
    <source>
        <dbReference type="ARBA" id="ARBA00022722"/>
    </source>
</evidence>
<evidence type="ECO:0000256" key="6">
    <source>
        <dbReference type="ARBA" id="ARBA00022763"/>
    </source>
</evidence>
<keyword evidence="8" id="KW-0460">Magnesium</keyword>
<dbReference type="Gene3D" id="1.10.150.670">
    <property type="entry name" value="Crossover junction endonuclease EME1, DNA-binding domain"/>
    <property type="match status" value="1"/>
</dbReference>
<evidence type="ECO:0000313" key="15">
    <source>
        <dbReference type="Proteomes" id="UP000198211"/>
    </source>
</evidence>
<keyword evidence="9" id="KW-0233">DNA recombination</keyword>
<dbReference type="GO" id="GO:0046872">
    <property type="term" value="F:metal ion binding"/>
    <property type="evidence" value="ECO:0007669"/>
    <property type="project" value="UniProtKB-KW"/>
</dbReference>
<feature type="region of interest" description="Disordered" evidence="13">
    <location>
        <begin position="646"/>
        <end position="667"/>
    </location>
</feature>
<evidence type="ECO:0000256" key="12">
    <source>
        <dbReference type="ARBA" id="ARBA00023254"/>
    </source>
</evidence>
<keyword evidence="7" id="KW-0378">Hydrolase</keyword>
<feature type="compositionally biased region" description="Basic and acidic residues" evidence="13">
    <location>
        <begin position="424"/>
        <end position="435"/>
    </location>
</feature>
<dbReference type="InterPro" id="IPR033310">
    <property type="entry name" value="Mms4/EME1/EME2"/>
</dbReference>
<gene>
    <name evidence="14" type="ORF">PHMEG_00020112</name>
</gene>
<evidence type="ECO:0000256" key="1">
    <source>
        <dbReference type="ARBA" id="ARBA00001946"/>
    </source>
</evidence>
<dbReference type="Proteomes" id="UP000198211">
    <property type="component" value="Unassembled WGS sequence"/>
</dbReference>
<dbReference type="GO" id="GO:0048476">
    <property type="term" value="C:Holliday junction resolvase complex"/>
    <property type="evidence" value="ECO:0007669"/>
    <property type="project" value="InterPro"/>
</dbReference>
<dbReference type="GO" id="GO:0006281">
    <property type="term" value="P:DNA repair"/>
    <property type="evidence" value="ECO:0007669"/>
    <property type="project" value="UniProtKB-KW"/>
</dbReference>
<comment type="cofactor">
    <cofactor evidence="1">
        <name>Mg(2+)</name>
        <dbReference type="ChEBI" id="CHEBI:18420"/>
    </cofactor>
</comment>
<feature type="compositionally biased region" description="Basic and acidic residues" evidence="13">
    <location>
        <begin position="491"/>
        <end position="501"/>
    </location>
</feature>
<dbReference type="AlphaFoldDB" id="A0A225VSJ9"/>
<dbReference type="GO" id="GO:0005634">
    <property type="term" value="C:nucleus"/>
    <property type="evidence" value="ECO:0007669"/>
    <property type="project" value="UniProtKB-SubCell"/>
</dbReference>
<dbReference type="PANTHER" id="PTHR21077:SF5">
    <property type="entry name" value="CROSSOVER JUNCTION ENDONUCLEASE MMS4"/>
    <property type="match status" value="1"/>
</dbReference>
<protein>
    <submittedName>
        <fullName evidence="14">Uncharacterized protein</fullName>
    </submittedName>
</protein>
<accession>A0A225VSJ9</accession>
<keyword evidence="10" id="KW-0234">DNA repair</keyword>
<dbReference type="PANTHER" id="PTHR21077">
    <property type="entry name" value="EME1 PROTEIN"/>
    <property type="match status" value="1"/>
</dbReference>
<evidence type="ECO:0000313" key="14">
    <source>
        <dbReference type="EMBL" id="OWZ07490.1"/>
    </source>
</evidence>
<feature type="region of interest" description="Disordered" evidence="13">
    <location>
        <begin position="297"/>
        <end position="337"/>
    </location>
</feature>
<dbReference type="GO" id="GO:0006310">
    <property type="term" value="P:DNA recombination"/>
    <property type="evidence" value="ECO:0007669"/>
    <property type="project" value="UniProtKB-KW"/>
</dbReference>
<feature type="region of interest" description="Disordered" evidence="13">
    <location>
        <begin position="376"/>
        <end position="550"/>
    </location>
</feature>
<dbReference type="InterPro" id="IPR042530">
    <property type="entry name" value="EME1/EME2_C"/>
</dbReference>
<dbReference type="GO" id="GO:0004519">
    <property type="term" value="F:endonuclease activity"/>
    <property type="evidence" value="ECO:0007669"/>
    <property type="project" value="UniProtKB-KW"/>
</dbReference>
<dbReference type="OrthoDB" id="343092at2759"/>
<keyword evidence="5" id="KW-0255">Endonuclease</keyword>
<evidence type="ECO:0000256" key="13">
    <source>
        <dbReference type="SAM" id="MobiDB-lite"/>
    </source>
</evidence>
<reference evidence="15" key="1">
    <citation type="submission" date="2017-03" db="EMBL/GenBank/DDBJ databases">
        <title>Phytopthora megakarya and P. palmivora, two closely related causual agents of cacao black pod achieved similar genome size and gene model numbers by different mechanisms.</title>
        <authorList>
            <person name="Ali S."/>
            <person name="Shao J."/>
            <person name="Larry D.J."/>
            <person name="Kronmiller B."/>
            <person name="Shen D."/>
            <person name="Strem M.D."/>
            <person name="Melnick R.L."/>
            <person name="Guiltinan M.J."/>
            <person name="Tyler B.M."/>
            <person name="Meinhardt L.W."/>
            <person name="Bailey B.A."/>
        </authorList>
    </citation>
    <scope>NUCLEOTIDE SEQUENCE [LARGE SCALE GENOMIC DNA]</scope>
    <source>
        <strain evidence="15">zdho120</strain>
    </source>
</reference>
<keyword evidence="12" id="KW-0469">Meiosis</keyword>
<dbReference type="GO" id="GO:0016787">
    <property type="term" value="F:hydrolase activity"/>
    <property type="evidence" value="ECO:0007669"/>
    <property type="project" value="UniProtKB-KW"/>
</dbReference>
<evidence type="ECO:0000256" key="2">
    <source>
        <dbReference type="ARBA" id="ARBA00004123"/>
    </source>
</evidence>
<keyword evidence="6" id="KW-0227">DNA damage</keyword>
<organism evidence="14 15">
    <name type="scientific">Phytophthora megakarya</name>
    <dbReference type="NCBI Taxonomy" id="4795"/>
    <lineage>
        <taxon>Eukaryota</taxon>
        <taxon>Sar</taxon>
        <taxon>Stramenopiles</taxon>
        <taxon>Oomycota</taxon>
        <taxon>Peronosporomycetes</taxon>
        <taxon>Peronosporales</taxon>
        <taxon>Peronosporaceae</taxon>
        <taxon>Phytophthora</taxon>
    </lineage>
</organism>
<comment type="subcellular location">
    <subcellularLocation>
        <location evidence="2">Nucleus</location>
    </subcellularLocation>
</comment>
<keyword evidence="11" id="KW-0539">Nucleus</keyword>
<keyword evidence="3" id="KW-0540">Nuclease</keyword>
<keyword evidence="15" id="KW-1185">Reference proteome</keyword>
<proteinExistence type="predicted"/>
<comment type="caution">
    <text evidence="14">The sequence shown here is derived from an EMBL/GenBank/DDBJ whole genome shotgun (WGS) entry which is preliminary data.</text>
</comment>
<dbReference type="GO" id="GO:0051321">
    <property type="term" value="P:meiotic cell cycle"/>
    <property type="evidence" value="ECO:0007669"/>
    <property type="project" value="UniProtKB-KW"/>
</dbReference>
<feature type="compositionally biased region" description="Basic residues" evidence="13">
    <location>
        <begin position="479"/>
        <end position="490"/>
    </location>
</feature>
<evidence type="ECO:0000256" key="11">
    <source>
        <dbReference type="ARBA" id="ARBA00023242"/>
    </source>
</evidence>
<evidence type="ECO:0000256" key="10">
    <source>
        <dbReference type="ARBA" id="ARBA00023204"/>
    </source>
</evidence>
<keyword evidence="4" id="KW-0479">Metal-binding</keyword>
<evidence type="ECO:0000256" key="7">
    <source>
        <dbReference type="ARBA" id="ARBA00022801"/>
    </source>
</evidence>
<evidence type="ECO:0000256" key="5">
    <source>
        <dbReference type="ARBA" id="ARBA00022759"/>
    </source>
</evidence>
<name>A0A225VSJ9_9STRA</name>
<evidence type="ECO:0000256" key="9">
    <source>
        <dbReference type="ARBA" id="ARBA00023172"/>
    </source>
</evidence>
<evidence type="ECO:0000256" key="4">
    <source>
        <dbReference type="ARBA" id="ARBA00022723"/>
    </source>
</evidence>